<keyword evidence="1" id="KW-0812">Transmembrane</keyword>
<gene>
    <name evidence="2" type="ORF">ENO10_07895</name>
</gene>
<proteinExistence type="predicted"/>
<name>A0A7C2M1H0_9FLAO</name>
<keyword evidence="1" id="KW-1133">Transmembrane helix</keyword>
<evidence type="ECO:0000256" key="1">
    <source>
        <dbReference type="SAM" id="Phobius"/>
    </source>
</evidence>
<keyword evidence="1" id="KW-0472">Membrane</keyword>
<feature type="transmembrane region" description="Helical" evidence="1">
    <location>
        <begin position="53"/>
        <end position="72"/>
    </location>
</feature>
<sequence>LFVARNIFFKNVAAPIAKFDKKIVDGTMEGIGNKTVVISQKIKGLQSGKLQDYAFGFIGGVVILALVFIYVWTN</sequence>
<organism evidence="2">
    <name type="scientific">Salinimicrobium catena</name>
    <dbReference type="NCBI Taxonomy" id="390640"/>
    <lineage>
        <taxon>Bacteria</taxon>
        <taxon>Pseudomonadati</taxon>
        <taxon>Bacteroidota</taxon>
        <taxon>Flavobacteriia</taxon>
        <taxon>Flavobacteriales</taxon>
        <taxon>Flavobacteriaceae</taxon>
        <taxon>Salinimicrobium</taxon>
    </lineage>
</organism>
<dbReference type="Proteomes" id="UP000885753">
    <property type="component" value="Unassembled WGS sequence"/>
</dbReference>
<evidence type="ECO:0000313" key="2">
    <source>
        <dbReference type="EMBL" id="HER41126.1"/>
    </source>
</evidence>
<comment type="caution">
    <text evidence="2">The sequence shown here is derived from an EMBL/GenBank/DDBJ whole genome shotgun (WGS) entry which is preliminary data.</text>
</comment>
<dbReference type="AlphaFoldDB" id="A0A7C2M1H0"/>
<reference evidence="2" key="1">
    <citation type="journal article" date="2020" name="mSystems">
        <title>Genome- and Community-Level Interaction Insights into Carbon Utilization and Element Cycling Functions of Hydrothermarchaeota in Hydrothermal Sediment.</title>
        <authorList>
            <person name="Zhou Z."/>
            <person name="Liu Y."/>
            <person name="Xu W."/>
            <person name="Pan J."/>
            <person name="Luo Z.H."/>
            <person name="Li M."/>
        </authorList>
    </citation>
    <scope>NUCLEOTIDE SEQUENCE [LARGE SCALE GENOMIC DNA]</scope>
    <source>
        <strain evidence="2">SpSt-1235</strain>
    </source>
</reference>
<accession>A0A7C2M1H0</accession>
<dbReference type="Gene3D" id="1.20.5.2700">
    <property type="match status" value="1"/>
</dbReference>
<feature type="non-terminal residue" evidence="2">
    <location>
        <position position="1"/>
    </location>
</feature>
<protein>
    <submittedName>
        <fullName evidence="2">NADH-quinone oxidoreductase subunit L</fullName>
    </submittedName>
</protein>
<dbReference type="EMBL" id="DSEE01000572">
    <property type="protein sequence ID" value="HER41126.1"/>
    <property type="molecule type" value="Genomic_DNA"/>
</dbReference>